<keyword evidence="12" id="KW-1185">Reference proteome</keyword>
<feature type="domain" description="Tetrapyrrole biosynthesis uroporphyrinogen III synthase" evidence="10">
    <location>
        <begin position="15"/>
        <end position="221"/>
    </location>
</feature>
<name>A0A7S9DXJ0_9ALTE</name>
<dbReference type="AlphaFoldDB" id="A0A7S9DXJ0"/>
<gene>
    <name evidence="11" type="ORF">IT774_00310</name>
</gene>
<evidence type="ECO:0000256" key="7">
    <source>
        <dbReference type="ARBA" id="ARBA00040167"/>
    </source>
</evidence>
<dbReference type="GO" id="GO:0006782">
    <property type="term" value="P:protoporphyrinogen IX biosynthetic process"/>
    <property type="evidence" value="ECO:0007669"/>
    <property type="project" value="UniProtKB-UniRule"/>
</dbReference>
<keyword evidence="5 9" id="KW-0627">Porphyrin biosynthesis</keyword>
<dbReference type="Gene3D" id="3.40.50.10090">
    <property type="match status" value="2"/>
</dbReference>
<evidence type="ECO:0000256" key="5">
    <source>
        <dbReference type="ARBA" id="ARBA00023244"/>
    </source>
</evidence>
<evidence type="ECO:0000256" key="1">
    <source>
        <dbReference type="ARBA" id="ARBA00004772"/>
    </source>
</evidence>
<proteinExistence type="inferred from homology"/>
<dbReference type="InterPro" id="IPR036108">
    <property type="entry name" value="4pyrrol_syn_uPrphyn_synt_sf"/>
</dbReference>
<dbReference type="InterPro" id="IPR003754">
    <property type="entry name" value="4pyrrol_synth_uPrphyn_synth"/>
</dbReference>
<dbReference type="KEGG" id="smaa:IT774_00310"/>
<organism evidence="11 12">
    <name type="scientific">Salinimonas marina</name>
    <dbReference type="NCBI Taxonomy" id="2785918"/>
    <lineage>
        <taxon>Bacteria</taxon>
        <taxon>Pseudomonadati</taxon>
        <taxon>Pseudomonadota</taxon>
        <taxon>Gammaproteobacteria</taxon>
        <taxon>Alteromonadales</taxon>
        <taxon>Alteromonadaceae</taxon>
        <taxon>Alteromonas/Salinimonas group</taxon>
        <taxon>Salinimonas</taxon>
    </lineage>
</organism>
<evidence type="ECO:0000256" key="9">
    <source>
        <dbReference type="RuleBase" id="RU366031"/>
    </source>
</evidence>
<reference evidence="11 12" key="1">
    <citation type="submission" date="2020-11" db="EMBL/GenBank/DDBJ databases">
        <title>Complete genome sequence for Salinimonas sp. strain G2-b.</title>
        <authorList>
            <person name="Park S.-J."/>
        </authorList>
    </citation>
    <scope>NUCLEOTIDE SEQUENCE [LARGE SCALE GENOMIC DNA]</scope>
    <source>
        <strain evidence="11 12">G2-b</strain>
    </source>
</reference>
<evidence type="ECO:0000256" key="8">
    <source>
        <dbReference type="ARBA" id="ARBA00048617"/>
    </source>
</evidence>
<comment type="catalytic activity">
    <reaction evidence="8 9">
        <text>hydroxymethylbilane = uroporphyrinogen III + H2O</text>
        <dbReference type="Rhea" id="RHEA:18965"/>
        <dbReference type="ChEBI" id="CHEBI:15377"/>
        <dbReference type="ChEBI" id="CHEBI:57308"/>
        <dbReference type="ChEBI" id="CHEBI:57845"/>
        <dbReference type="EC" id="4.2.1.75"/>
    </reaction>
</comment>
<evidence type="ECO:0000259" key="10">
    <source>
        <dbReference type="Pfam" id="PF02602"/>
    </source>
</evidence>
<evidence type="ECO:0000256" key="2">
    <source>
        <dbReference type="ARBA" id="ARBA00008133"/>
    </source>
</evidence>
<dbReference type="InterPro" id="IPR039793">
    <property type="entry name" value="UROS/Hem4"/>
</dbReference>
<evidence type="ECO:0000256" key="4">
    <source>
        <dbReference type="ARBA" id="ARBA00023239"/>
    </source>
</evidence>
<keyword evidence="4 9" id="KW-0456">Lyase</keyword>
<comment type="function">
    <text evidence="6 9">Catalyzes cyclization of the linear tetrapyrrole, hydroxymethylbilane, to the macrocyclic uroporphyrinogen III.</text>
</comment>
<dbReference type="EC" id="4.2.1.75" evidence="3 9"/>
<dbReference type="Pfam" id="PF02602">
    <property type="entry name" value="HEM4"/>
    <property type="match status" value="1"/>
</dbReference>
<dbReference type="EMBL" id="CP064795">
    <property type="protein sequence ID" value="QPG05774.1"/>
    <property type="molecule type" value="Genomic_DNA"/>
</dbReference>
<evidence type="ECO:0000313" key="12">
    <source>
        <dbReference type="Proteomes" id="UP000595095"/>
    </source>
</evidence>
<comment type="similarity">
    <text evidence="2 9">Belongs to the uroporphyrinogen-III synthase family.</text>
</comment>
<dbReference type="Proteomes" id="UP000595095">
    <property type="component" value="Chromosome"/>
</dbReference>
<dbReference type="UniPathway" id="UPA00251">
    <property type="reaction ID" value="UER00320"/>
</dbReference>
<dbReference type="PANTHER" id="PTHR38042">
    <property type="entry name" value="UROPORPHYRINOGEN-III SYNTHASE, CHLOROPLASTIC"/>
    <property type="match status" value="1"/>
</dbReference>
<dbReference type="GO" id="GO:0004852">
    <property type="term" value="F:uroporphyrinogen-III synthase activity"/>
    <property type="evidence" value="ECO:0007669"/>
    <property type="project" value="UniProtKB-UniRule"/>
</dbReference>
<dbReference type="GO" id="GO:0006780">
    <property type="term" value="P:uroporphyrinogen III biosynthetic process"/>
    <property type="evidence" value="ECO:0007669"/>
    <property type="project" value="UniProtKB-UniRule"/>
</dbReference>
<evidence type="ECO:0000256" key="6">
    <source>
        <dbReference type="ARBA" id="ARBA00037589"/>
    </source>
</evidence>
<evidence type="ECO:0000256" key="3">
    <source>
        <dbReference type="ARBA" id="ARBA00013109"/>
    </source>
</evidence>
<dbReference type="RefSeq" id="WP_195810857.1">
    <property type="nucleotide sequence ID" value="NZ_CP064795.1"/>
</dbReference>
<comment type="pathway">
    <text evidence="1 9">Porphyrin-containing compound metabolism; protoporphyrin-IX biosynthesis; coproporphyrinogen-III from 5-aminolevulinate: step 3/4.</text>
</comment>
<evidence type="ECO:0000313" key="11">
    <source>
        <dbReference type="EMBL" id="QPG05774.1"/>
    </source>
</evidence>
<accession>A0A7S9DXJ0</accession>
<dbReference type="CDD" id="cd06578">
    <property type="entry name" value="HemD"/>
    <property type="match status" value="1"/>
</dbReference>
<sequence length="236" mass="25753">MYLLTRPAPNLEKSQQAFDALGIKVSVLGLNDIAFMKGADDKLALMLKQHSADILIFTSQFAVEACASALSAAVTVPVLAVGKGTAQALAKHGIAAEVPEQPTSEGLLALPQLIDANQRQVVIIKGKAGRTTLADTLMERGASVLPMPVYQRVIPSVFRQTNYWQWSDVKGIIATSEEMTRQLFDRLNNTELTRQRWLTVSTRVADVIRSYGVTDVEVAAGASDTQLGQWIKDNWE</sequence>
<protein>
    <recommendedName>
        <fullName evidence="7 9">Uroporphyrinogen-III synthase</fullName>
        <ecNumber evidence="3 9">4.2.1.75</ecNumber>
    </recommendedName>
</protein>
<dbReference type="PANTHER" id="PTHR38042:SF1">
    <property type="entry name" value="UROPORPHYRINOGEN-III SYNTHASE, CHLOROPLASTIC"/>
    <property type="match status" value="1"/>
</dbReference>
<dbReference type="SUPFAM" id="SSF69618">
    <property type="entry name" value="HemD-like"/>
    <property type="match status" value="1"/>
</dbReference>